<dbReference type="PANTHER" id="PTHR30413">
    <property type="entry name" value="INNER MEMBRANE TRANSPORT PERMEASE"/>
    <property type="match status" value="1"/>
</dbReference>
<sequence>MFRTEERNTHFRSAIGLADLIYVSTVRHVRKSHRNAVIGLAMNMMTTVIMVAAFYLMFSILGLRGTAIRGDFILYLLSGIFLFLTHTKAVGAIMGSEGPTSAMMKHAPMNTAIAIASAALSALYIQTLSAVLILFLVHVAWHPIEINDPIGTIGMFLLSWFSGVSVGMVFLAIKPWFPGFASIASTVYSRANMVASGKMFVANSMPSSMLAFFDWNPLFHCIDQARGYAFINYNPHFSSVSYPLIVSITLIMLGLMGEFKARRHASISWSAGR</sequence>
<keyword evidence="3" id="KW-1133">Transmembrane helix</keyword>
<dbReference type="PANTHER" id="PTHR30413:SF10">
    <property type="entry name" value="CAPSULE POLYSACCHARIDE EXPORT INNER-MEMBRANE PROTEIN CTRC"/>
    <property type="match status" value="1"/>
</dbReference>
<feature type="transmembrane region" description="Helical" evidence="3">
    <location>
        <begin position="112"/>
        <end position="141"/>
    </location>
</feature>
<keyword evidence="5" id="KW-1185">Reference proteome</keyword>
<dbReference type="EMBL" id="FNOI01000002">
    <property type="protein sequence ID" value="SDW77816.1"/>
    <property type="molecule type" value="Genomic_DNA"/>
</dbReference>
<dbReference type="GO" id="GO:0015920">
    <property type="term" value="P:lipopolysaccharide transport"/>
    <property type="evidence" value="ECO:0007669"/>
    <property type="project" value="TreeGrafter"/>
</dbReference>
<evidence type="ECO:0000313" key="4">
    <source>
        <dbReference type="EMBL" id="SDW77816.1"/>
    </source>
</evidence>
<keyword evidence="3" id="KW-0472">Membrane</keyword>
<dbReference type="Proteomes" id="UP000199441">
    <property type="component" value="Unassembled WGS sequence"/>
</dbReference>
<dbReference type="OrthoDB" id="7835223at2"/>
<keyword evidence="3" id="KW-0812">Transmembrane</keyword>
<dbReference type="GO" id="GO:0043190">
    <property type="term" value="C:ATP-binding cassette (ABC) transporter complex"/>
    <property type="evidence" value="ECO:0007669"/>
    <property type="project" value="InterPro"/>
</dbReference>
<evidence type="ECO:0000256" key="1">
    <source>
        <dbReference type="ARBA" id="ARBA00007783"/>
    </source>
</evidence>
<comment type="similarity">
    <text evidence="1">Belongs to the ABC-2 integral membrane protein family.</text>
</comment>
<evidence type="ECO:0000256" key="3">
    <source>
        <dbReference type="SAM" id="Phobius"/>
    </source>
</evidence>
<name>A0A1H2WBF5_9RHOB</name>
<dbReference type="RefSeq" id="WP_089946552.1">
    <property type="nucleotide sequence ID" value="NZ_FNOI01000002.1"/>
</dbReference>
<proteinExistence type="inferred from homology"/>
<dbReference type="AlphaFoldDB" id="A0A1H2WBF5"/>
<organism evidence="4 5">
    <name type="scientific">Litoreibacter albidus</name>
    <dbReference type="NCBI Taxonomy" id="670155"/>
    <lineage>
        <taxon>Bacteria</taxon>
        <taxon>Pseudomonadati</taxon>
        <taxon>Pseudomonadota</taxon>
        <taxon>Alphaproteobacteria</taxon>
        <taxon>Rhodobacterales</taxon>
        <taxon>Roseobacteraceae</taxon>
        <taxon>Litoreibacter</taxon>
    </lineage>
</organism>
<dbReference type="STRING" id="670155.SAMN04488001_1782"/>
<feature type="transmembrane region" description="Helical" evidence="3">
    <location>
        <begin position="240"/>
        <end position="259"/>
    </location>
</feature>
<feature type="transmembrane region" description="Helical" evidence="3">
    <location>
        <begin position="37"/>
        <end position="60"/>
    </location>
</feature>
<dbReference type="GO" id="GO:0140359">
    <property type="term" value="F:ABC-type transporter activity"/>
    <property type="evidence" value="ECO:0007669"/>
    <property type="project" value="InterPro"/>
</dbReference>
<dbReference type="PRINTS" id="PR00164">
    <property type="entry name" value="ABC2TRNSPORT"/>
</dbReference>
<feature type="transmembrane region" description="Helical" evidence="3">
    <location>
        <begin position="153"/>
        <end position="173"/>
    </location>
</feature>
<gene>
    <name evidence="4" type="ORF">SAMN04488001_1782</name>
</gene>
<dbReference type="InterPro" id="IPR000412">
    <property type="entry name" value="ABC_2_transport"/>
</dbReference>
<reference evidence="5" key="1">
    <citation type="submission" date="2016-10" db="EMBL/GenBank/DDBJ databases">
        <authorList>
            <person name="Varghese N."/>
            <person name="Submissions S."/>
        </authorList>
    </citation>
    <scope>NUCLEOTIDE SEQUENCE [LARGE SCALE GENOMIC DNA]</scope>
    <source>
        <strain evidence="5">DSM 26922</strain>
    </source>
</reference>
<feature type="transmembrane region" description="Helical" evidence="3">
    <location>
        <begin position="194"/>
        <end position="213"/>
    </location>
</feature>
<feature type="transmembrane region" description="Helical" evidence="3">
    <location>
        <begin position="72"/>
        <end position="91"/>
    </location>
</feature>
<evidence type="ECO:0000313" key="5">
    <source>
        <dbReference type="Proteomes" id="UP000199441"/>
    </source>
</evidence>
<keyword evidence="2" id="KW-0813">Transport</keyword>
<accession>A0A1H2WBF5</accession>
<evidence type="ECO:0000256" key="2">
    <source>
        <dbReference type="ARBA" id="ARBA00022448"/>
    </source>
</evidence>
<protein>
    <submittedName>
        <fullName evidence="4">ABC-type polysaccharide/polyol phosphate export permease</fullName>
    </submittedName>
</protein>